<dbReference type="GO" id="GO:0008270">
    <property type="term" value="F:zinc ion binding"/>
    <property type="evidence" value="ECO:0007669"/>
    <property type="project" value="InterPro"/>
</dbReference>
<dbReference type="InterPro" id="IPR027268">
    <property type="entry name" value="Peptidase_M4/M1_CTD_sf"/>
</dbReference>
<dbReference type="Gene3D" id="1.25.50.20">
    <property type="match status" value="1"/>
</dbReference>
<feature type="compositionally biased region" description="Basic and acidic residues" evidence="2">
    <location>
        <begin position="1224"/>
        <end position="1238"/>
    </location>
</feature>
<dbReference type="InterPro" id="IPR024571">
    <property type="entry name" value="ERAP1-like_C_dom"/>
</dbReference>
<dbReference type="GO" id="GO:0008237">
    <property type="term" value="F:metallopeptidase activity"/>
    <property type="evidence" value="ECO:0007669"/>
    <property type="project" value="InterPro"/>
</dbReference>
<proteinExistence type="inferred from homology"/>
<evidence type="ECO:0000259" key="5">
    <source>
        <dbReference type="Pfam" id="PF11838"/>
    </source>
</evidence>
<dbReference type="GO" id="GO:0005615">
    <property type="term" value="C:extracellular space"/>
    <property type="evidence" value="ECO:0007669"/>
    <property type="project" value="TreeGrafter"/>
</dbReference>
<dbReference type="GO" id="GO:0005737">
    <property type="term" value="C:cytoplasm"/>
    <property type="evidence" value="ECO:0007669"/>
    <property type="project" value="TreeGrafter"/>
</dbReference>
<feature type="compositionally biased region" description="Basic and acidic residues" evidence="2">
    <location>
        <begin position="1250"/>
        <end position="1273"/>
    </location>
</feature>
<evidence type="ECO:0000256" key="2">
    <source>
        <dbReference type="SAM" id="MobiDB-lite"/>
    </source>
</evidence>
<evidence type="ECO:0000313" key="7">
    <source>
        <dbReference type="EnsemblMetazoa" id="XP_008185292.1"/>
    </source>
</evidence>
<keyword evidence="3" id="KW-1133">Transmembrane helix</keyword>
<name>A0A8R2B7B2_ACYPI</name>
<keyword evidence="3" id="KW-0472">Membrane</keyword>
<dbReference type="InterPro" id="IPR045357">
    <property type="entry name" value="Aminopeptidase_N-like_N"/>
</dbReference>
<dbReference type="Pfam" id="PF17900">
    <property type="entry name" value="Peptidase_M1_N"/>
    <property type="match status" value="1"/>
</dbReference>
<dbReference type="Gene3D" id="2.60.40.1730">
    <property type="entry name" value="tricorn interacting facor f3 domain"/>
    <property type="match status" value="1"/>
</dbReference>
<dbReference type="Proteomes" id="UP000007819">
    <property type="component" value="Chromosome A2"/>
</dbReference>
<feature type="domain" description="Aminopeptidase N-like N-terminal" evidence="6">
    <location>
        <begin position="108"/>
        <end position="308"/>
    </location>
</feature>
<feature type="transmembrane region" description="Helical" evidence="3">
    <location>
        <begin position="53"/>
        <end position="73"/>
    </location>
</feature>
<protein>
    <recommendedName>
        <fullName evidence="9">Aminopeptidase</fullName>
    </recommendedName>
</protein>
<accession>A0A8R2B7B2</accession>
<feature type="region of interest" description="Disordered" evidence="2">
    <location>
        <begin position="1129"/>
        <end position="1273"/>
    </location>
</feature>
<dbReference type="Pfam" id="PF11838">
    <property type="entry name" value="ERAP1_C"/>
    <property type="match status" value="1"/>
</dbReference>
<dbReference type="RefSeq" id="XP_008185292.1">
    <property type="nucleotide sequence ID" value="XM_008187070.3"/>
</dbReference>
<feature type="domain" description="ERAP1-like C-terminal" evidence="5">
    <location>
        <begin position="645"/>
        <end position="944"/>
    </location>
</feature>
<dbReference type="GeneID" id="100573638"/>
<feature type="domain" description="Peptidase M1 membrane alanine aminopeptidase" evidence="4">
    <location>
        <begin position="352"/>
        <end position="572"/>
    </location>
</feature>
<keyword evidence="3" id="KW-0812">Transmembrane</keyword>
<dbReference type="SUPFAM" id="SSF55486">
    <property type="entry name" value="Metalloproteases ('zincins'), catalytic domain"/>
    <property type="match status" value="1"/>
</dbReference>
<evidence type="ECO:0008006" key="9">
    <source>
        <dbReference type="Google" id="ProtNLM"/>
    </source>
</evidence>
<reference evidence="7" key="2">
    <citation type="submission" date="2022-06" db="UniProtKB">
        <authorList>
            <consortium name="EnsemblMetazoa"/>
        </authorList>
    </citation>
    <scope>IDENTIFICATION</scope>
</reference>
<dbReference type="OrthoDB" id="6584069at2759"/>
<dbReference type="InterPro" id="IPR042097">
    <property type="entry name" value="Aminopeptidase_N-like_N_sf"/>
</dbReference>
<sequence>MASRRHDPNNAETLRMSTLQARHRGHNIPDGVTTFNEIEYDREGGVFLNRTKLVLLVIIVFLLTAFSAFLGRYTAERQMRQYIYRDSFVKKADSGVADSQIPFLAVEPESYKVFLDPKLYAADGTVSKHDVDYSGRVEVIFRPKTDTSVISLHVGLLKIDGDTMLKRRLSMDTPTEQVLKDDSKYELNTEVDESQETLTVTVGETLKSGHYYSLFVNFTGTIGQNPEGGFFKVVFDKKEAVKNQWYVATKLAPRKARHLMPCVDNPKHKAIFEMSVVRSKDTRVIFNTKVRATEPYNDNLFVDHFEKTGLIRPDSLGLFMSNFKSNPIPTDGSLELTVWSPDSTDSIEIITDVVPKTLDFMTSYLATNFPTNKLDIVVVPSAVMTTAESPGLIMIKDSILGTIHKSSIIEYQKSVELMVVHVIRQWLMPLRGLDRGSNDDKWLNEAIVNFLKIVNIDHIKPAWNFGTRFPLDTIQPVMFYDSWINSEPLANHEHHTEIYKYISSVKGTSILRMLNNTFTEDIFKQTLREFVHTEIYKYKDTISFWTLLDDNARNKSVKLPESSAVLQIVNTWMKNKNYPLIKLQIDGDDLVVKQFRFDYDELIPTNDWIIPITLTCGAAYSTTVWLENNPETRVPGYISASNGTWILANQHQTGYYRVAYEDTLLDRISYEISNGKSFDEYTVAQLVGDIFEGAFAGVIGFSDALGFLERVIQKAGPYPGYWHAIFNAFNKIEMVLHNTKHYDSLSVYMEMVVEKAYDMFQTSTIDSPDKILGKMDTLNFAGRVELKKCVWWAREQFNDWKQTTTDINPIAPNDRKSVYCTAMQYATKYDHRFMLSKYTSSKWAPDRKSIAKSFSCSRNPQFLQKILSAEEVKFDDLTDIWQSILDNPTAGQYPFNYLRNNWETLNQEYADTNVGLLSTMLHAGIRALNSLADLEILQSFYEKYFGNTVENRNPTLLEVLHLEEEILRQKITWKEKYESVISSWITPKTAKSDLRVYKIDEGHGKTGESQTENNVIKPGEEKQSVGGVKTEETNRESITLPKTEAPKAYKPVVVDVNKIQTPSVDTGKKPEPAAVIATDENEPPTVTTAAQESTLAAVEQIKPAAKEIKTAIDEVKPAATEEIKTAIDEVKPAATEENKTADVEINPAAEEKKTADIENKPAAEEKKTADIENKPAAEEKKTADIENKPAAEEKKTAAVEIKPEAEEINKPAAATAAKSSKPVTTEDEKLASETHESAHPGVNSPNEVANDERKPEAPKKRNRKDLLKRTIRT</sequence>
<dbReference type="InterPro" id="IPR014782">
    <property type="entry name" value="Peptidase_M1_dom"/>
</dbReference>
<evidence type="ECO:0000313" key="8">
    <source>
        <dbReference type="Proteomes" id="UP000007819"/>
    </source>
</evidence>
<feature type="compositionally biased region" description="Basic and acidic residues" evidence="2">
    <location>
        <begin position="1129"/>
        <end position="1142"/>
    </location>
</feature>
<evidence type="ECO:0000256" key="3">
    <source>
        <dbReference type="SAM" id="Phobius"/>
    </source>
</evidence>
<dbReference type="Gene3D" id="1.10.390.10">
    <property type="entry name" value="Neutral Protease Domain 2"/>
    <property type="match status" value="1"/>
</dbReference>
<dbReference type="EnsemblMetazoa" id="XM_008187070.3">
    <property type="protein sequence ID" value="XP_008185292.1"/>
    <property type="gene ID" value="LOC100573638"/>
</dbReference>
<keyword evidence="8" id="KW-1185">Reference proteome</keyword>
<dbReference type="InterPro" id="IPR050344">
    <property type="entry name" value="Peptidase_M1_aminopeptidases"/>
</dbReference>
<dbReference type="Gene3D" id="2.60.40.1910">
    <property type="match status" value="1"/>
</dbReference>
<dbReference type="PANTHER" id="PTHR11533">
    <property type="entry name" value="PROTEASE M1 ZINC METALLOPROTEASE"/>
    <property type="match status" value="1"/>
</dbReference>
<reference evidence="8" key="1">
    <citation type="submission" date="2010-06" db="EMBL/GenBank/DDBJ databases">
        <authorList>
            <person name="Jiang H."/>
            <person name="Abraham K."/>
            <person name="Ali S."/>
            <person name="Alsbrooks S.L."/>
            <person name="Anim B.N."/>
            <person name="Anosike U.S."/>
            <person name="Attaway T."/>
            <person name="Bandaranaike D.P."/>
            <person name="Battles P.K."/>
            <person name="Bell S.N."/>
            <person name="Bell A.V."/>
            <person name="Beltran B."/>
            <person name="Bickham C."/>
            <person name="Bustamante Y."/>
            <person name="Caleb T."/>
            <person name="Canada A."/>
            <person name="Cardenas V."/>
            <person name="Carter K."/>
            <person name="Chacko J."/>
            <person name="Chandrabose M.N."/>
            <person name="Chavez D."/>
            <person name="Chavez A."/>
            <person name="Chen L."/>
            <person name="Chu H.-S."/>
            <person name="Claassen K.J."/>
            <person name="Cockrell R."/>
            <person name="Collins M."/>
            <person name="Cooper J.A."/>
            <person name="Cree A."/>
            <person name="Curry S.M."/>
            <person name="Da Y."/>
            <person name="Dao M.D."/>
            <person name="Das B."/>
            <person name="Davila M.-L."/>
            <person name="Davy-Carroll L."/>
            <person name="Denson S."/>
            <person name="Dinh H."/>
            <person name="Ebong V.E."/>
            <person name="Edwards J.R."/>
            <person name="Egan A."/>
            <person name="El-Daye J."/>
            <person name="Escobedo L."/>
            <person name="Fernandez S."/>
            <person name="Fernando P.R."/>
            <person name="Flagg N."/>
            <person name="Forbes L.D."/>
            <person name="Fowler R.G."/>
            <person name="Fu Q."/>
            <person name="Gabisi R.A."/>
            <person name="Ganer J."/>
            <person name="Garbino Pronczuk A."/>
            <person name="Garcia R.M."/>
            <person name="Garner T."/>
            <person name="Garrett T.E."/>
            <person name="Gonzalez D.A."/>
            <person name="Hamid H."/>
            <person name="Hawkins E.S."/>
            <person name="Hirani K."/>
            <person name="Hogues M.E."/>
            <person name="Hollins B."/>
            <person name="Hsiao C.-H."/>
            <person name="Jabil R."/>
            <person name="James M.L."/>
            <person name="Jhangiani S.N."/>
            <person name="Johnson B."/>
            <person name="Johnson Q."/>
            <person name="Joshi V."/>
            <person name="Kalu J.B."/>
            <person name="Kam C."/>
            <person name="Kashfia A."/>
            <person name="Keebler J."/>
            <person name="Kisamo H."/>
            <person name="Kovar C.L."/>
            <person name="Lago L.A."/>
            <person name="Lai C.-Y."/>
            <person name="Laidlaw J."/>
            <person name="Lara F."/>
            <person name="Le T.-K."/>
            <person name="Lee S.L."/>
            <person name="Legall F.H."/>
            <person name="Lemon S.J."/>
            <person name="Lewis L.R."/>
            <person name="Li B."/>
            <person name="Liu Y."/>
            <person name="Liu Y.-S."/>
            <person name="Lopez J."/>
            <person name="Lozado R.J."/>
            <person name="Lu J."/>
            <person name="Madu R.C."/>
            <person name="Maheshwari M."/>
            <person name="Maheshwari R."/>
            <person name="Malloy K."/>
            <person name="Martinez E."/>
            <person name="Mathew T."/>
            <person name="Mercado I.C."/>
            <person name="Mercado C."/>
            <person name="Meyer B."/>
            <person name="Montgomery K."/>
            <person name="Morgan M.B."/>
            <person name="Munidasa M."/>
            <person name="Nazareth L.V."/>
            <person name="Nelson J."/>
            <person name="Ng B.M."/>
            <person name="Nguyen N.B."/>
            <person name="Nguyen P.Q."/>
            <person name="Nguyen T."/>
            <person name="Obregon M."/>
            <person name="Okwuonu G.O."/>
            <person name="Onwere C.G."/>
            <person name="Orozco G."/>
            <person name="Parra A."/>
            <person name="Patel S."/>
            <person name="Patil S."/>
            <person name="Perez A."/>
            <person name="Perez Y."/>
            <person name="Pham C."/>
            <person name="Primus E.L."/>
            <person name="Pu L.-L."/>
            <person name="Puazo M."/>
            <person name="Qin X."/>
            <person name="Quiroz J.B."/>
            <person name="Reese J."/>
            <person name="Richards S."/>
            <person name="Rives C.M."/>
            <person name="Robberts R."/>
            <person name="Ruiz S.J."/>
            <person name="Ruiz M.J."/>
            <person name="Santibanez J."/>
            <person name="Schneider B.W."/>
            <person name="Sisson I."/>
            <person name="Smith M."/>
            <person name="Sodergren E."/>
            <person name="Song X.-Z."/>
            <person name="Song B.B."/>
            <person name="Summersgill H."/>
            <person name="Thelus R."/>
            <person name="Thornton R.D."/>
            <person name="Trejos Z.Y."/>
            <person name="Usmani K."/>
            <person name="Vattathil S."/>
            <person name="Villasana D."/>
            <person name="Walker D.L."/>
            <person name="Wang S."/>
            <person name="Wang K."/>
            <person name="White C.S."/>
            <person name="Williams A.C."/>
            <person name="Williamson J."/>
            <person name="Wilson K."/>
            <person name="Woghiren I.O."/>
            <person name="Woodworth J.R."/>
            <person name="Worley K.C."/>
            <person name="Wright R.A."/>
            <person name="Wu W."/>
            <person name="Young L."/>
            <person name="Zhang L."/>
            <person name="Zhang J."/>
            <person name="Zhu Y."/>
            <person name="Muzny D.M."/>
            <person name="Weinstock G."/>
            <person name="Gibbs R.A."/>
        </authorList>
    </citation>
    <scope>NUCLEOTIDE SEQUENCE [LARGE SCALE GENOMIC DNA]</scope>
    <source>
        <strain evidence="8">LSR1</strain>
    </source>
</reference>
<dbReference type="SUPFAM" id="SSF63737">
    <property type="entry name" value="Leukotriene A4 hydrolase N-terminal domain"/>
    <property type="match status" value="1"/>
</dbReference>
<evidence type="ECO:0000259" key="4">
    <source>
        <dbReference type="Pfam" id="PF01433"/>
    </source>
</evidence>
<organism evidence="7 8">
    <name type="scientific">Acyrthosiphon pisum</name>
    <name type="common">Pea aphid</name>
    <dbReference type="NCBI Taxonomy" id="7029"/>
    <lineage>
        <taxon>Eukaryota</taxon>
        <taxon>Metazoa</taxon>
        <taxon>Ecdysozoa</taxon>
        <taxon>Arthropoda</taxon>
        <taxon>Hexapoda</taxon>
        <taxon>Insecta</taxon>
        <taxon>Pterygota</taxon>
        <taxon>Neoptera</taxon>
        <taxon>Paraneoptera</taxon>
        <taxon>Hemiptera</taxon>
        <taxon>Sternorrhyncha</taxon>
        <taxon>Aphidomorpha</taxon>
        <taxon>Aphidoidea</taxon>
        <taxon>Aphididae</taxon>
        <taxon>Macrosiphini</taxon>
        <taxon>Acyrthosiphon</taxon>
    </lineage>
</organism>
<evidence type="ECO:0000256" key="1">
    <source>
        <dbReference type="ARBA" id="ARBA00010136"/>
    </source>
</evidence>
<comment type="similarity">
    <text evidence="1">Belongs to the peptidase M1 family.</text>
</comment>
<dbReference type="AlphaFoldDB" id="A0A8R2B7B2"/>
<dbReference type="GO" id="GO:0016020">
    <property type="term" value="C:membrane"/>
    <property type="evidence" value="ECO:0007669"/>
    <property type="project" value="TreeGrafter"/>
</dbReference>
<feature type="compositionally biased region" description="Basic and acidic residues" evidence="2">
    <location>
        <begin position="1149"/>
        <end position="1209"/>
    </location>
</feature>
<feature type="compositionally biased region" description="Low complexity" evidence="2">
    <location>
        <begin position="1210"/>
        <end position="1223"/>
    </location>
</feature>
<evidence type="ECO:0000259" key="6">
    <source>
        <dbReference type="Pfam" id="PF17900"/>
    </source>
</evidence>
<dbReference type="Pfam" id="PF01433">
    <property type="entry name" value="Peptidase_M1"/>
    <property type="match status" value="1"/>
</dbReference>
<dbReference type="PANTHER" id="PTHR11533:SF294">
    <property type="entry name" value="THYROTROPIN-RELEASING HORMONE-DEGRADING ECTOENZYME"/>
    <property type="match status" value="1"/>
</dbReference>
<dbReference type="KEGG" id="api:100573638"/>